<sequence>MGGKSAVPESRPTVPLLEALKGGHSRVPPMWLMRQAGRYLPEYRAIREKAKSFLDFCYQPELATEATLQPIRRFGFDAAIIFSDILVIPDALGQPVKFVEGEGPRLEPLPLGAVSGLDRGRLTPHLEPVYTALREVRSALAPETALIGFAGAPWTLATYMVAGRGTPDQAFVRKAAYAEPERFQTLIDVLVEAVSEHLVNQAKAGADALQIFDSWAGNLDGDAFMRWTVAPIAEIVRRVKAAAPGVPIIGFPRGGGTRLMAFARETGVDAVGLDWTVSLNTAAVLQHSVPVQGNLDPLRLVVGGRALDEALDEIMTALAGGSFVFNLGHGILPETPIAHVERMIARVRRGQQ</sequence>
<reference evidence="12 13" key="1">
    <citation type="submission" date="2019-09" db="EMBL/GenBank/DDBJ databases">
        <title>Segnochrobactrum spirostomi gen. nov., sp. nov., isolated from the ciliate Spirostomum cf. yagiui and description of a novel family, Segnochrobactraceae fam. nov. within the order Rhizobiales of the class Alphaproteobacteria.</title>
        <authorList>
            <person name="Akter S."/>
            <person name="Shazib S.U.A."/>
            <person name="Shin M.K."/>
        </authorList>
    </citation>
    <scope>NUCLEOTIDE SEQUENCE [LARGE SCALE GENOMIC DNA]</scope>
    <source>
        <strain evidence="12 13">Sp-1</strain>
    </source>
</reference>
<keyword evidence="13" id="KW-1185">Reference proteome</keyword>
<organism evidence="12 13">
    <name type="scientific">Segnochrobactrum spirostomi</name>
    <dbReference type="NCBI Taxonomy" id="2608987"/>
    <lineage>
        <taxon>Bacteria</taxon>
        <taxon>Pseudomonadati</taxon>
        <taxon>Pseudomonadota</taxon>
        <taxon>Alphaproteobacteria</taxon>
        <taxon>Hyphomicrobiales</taxon>
        <taxon>Segnochrobactraceae</taxon>
        <taxon>Segnochrobactrum</taxon>
    </lineage>
</organism>
<feature type="binding site" evidence="7">
    <location>
        <position position="214"/>
    </location>
    <ligand>
        <name>substrate</name>
    </ligand>
</feature>
<evidence type="ECO:0000256" key="9">
    <source>
        <dbReference type="RuleBase" id="RU004169"/>
    </source>
</evidence>
<evidence type="ECO:0000256" key="3">
    <source>
        <dbReference type="ARBA" id="ARBA00012288"/>
    </source>
</evidence>
<dbReference type="GO" id="GO:0004853">
    <property type="term" value="F:uroporphyrinogen decarboxylase activity"/>
    <property type="evidence" value="ECO:0007669"/>
    <property type="project" value="UniProtKB-UniRule"/>
</dbReference>
<comment type="subunit">
    <text evidence="7">Homodimer.</text>
</comment>
<evidence type="ECO:0000259" key="10">
    <source>
        <dbReference type="PROSITE" id="PS00906"/>
    </source>
</evidence>
<dbReference type="GO" id="GO:0019353">
    <property type="term" value="P:protoporphyrinogen IX biosynthetic process from glutamate"/>
    <property type="evidence" value="ECO:0007669"/>
    <property type="project" value="TreeGrafter"/>
</dbReference>
<feature type="binding site" evidence="7">
    <location>
        <position position="84"/>
    </location>
    <ligand>
        <name>substrate</name>
    </ligand>
</feature>
<evidence type="ECO:0000256" key="7">
    <source>
        <dbReference type="HAMAP-Rule" id="MF_00218"/>
    </source>
</evidence>
<dbReference type="InterPro" id="IPR006361">
    <property type="entry name" value="Uroporphyrinogen_deCO2ase_HemE"/>
</dbReference>
<evidence type="ECO:0000256" key="8">
    <source>
        <dbReference type="RuleBase" id="RU000554"/>
    </source>
</evidence>
<dbReference type="EC" id="4.1.1.37" evidence="3 7"/>
<keyword evidence="6 7" id="KW-0627">Porphyrin biosynthesis</keyword>
<dbReference type="PANTHER" id="PTHR21091:SF169">
    <property type="entry name" value="UROPORPHYRINOGEN DECARBOXYLASE"/>
    <property type="match status" value="1"/>
</dbReference>
<evidence type="ECO:0000313" key="12">
    <source>
        <dbReference type="EMBL" id="MQT12881.1"/>
    </source>
</evidence>
<keyword evidence="4 7" id="KW-0210">Decarboxylase</keyword>
<dbReference type="GO" id="GO:0005829">
    <property type="term" value="C:cytosol"/>
    <property type="evidence" value="ECO:0007669"/>
    <property type="project" value="TreeGrafter"/>
</dbReference>
<name>A0A6A7Y435_9HYPH</name>
<dbReference type="InterPro" id="IPR038071">
    <property type="entry name" value="UROD/MetE-like_sf"/>
</dbReference>
<accession>A0A6A7Y435</accession>
<comment type="catalytic activity">
    <reaction evidence="7 8">
        <text>uroporphyrinogen III + 4 H(+) = coproporphyrinogen III + 4 CO2</text>
        <dbReference type="Rhea" id="RHEA:19865"/>
        <dbReference type="ChEBI" id="CHEBI:15378"/>
        <dbReference type="ChEBI" id="CHEBI:16526"/>
        <dbReference type="ChEBI" id="CHEBI:57308"/>
        <dbReference type="ChEBI" id="CHEBI:57309"/>
        <dbReference type="EC" id="4.1.1.37"/>
    </reaction>
</comment>
<comment type="function">
    <text evidence="7">Catalyzes the decarboxylation of four acetate groups of uroporphyrinogen-III to yield coproporphyrinogen-III.</text>
</comment>
<comment type="similarity">
    <text evidence="2 7 9">Belongs to the uroporphyrinogen decarboxylase family.</text>
</comment>
<protein>
    <recommendedName>
        <fullName evidence="3 7">Uroporphyrinogen decarboxylase</fullName>
        <shortName evidence="7">UPD</shortName>
        <shortName evidence="7">URO-D</shortName>
        <ecNumber evidence="3 7">4.1.1.37</ecNumber>
    </recommendedName>
</protein>
<dbReference type="AlphaFoldDB" id="A0A6A7Y435"/>
<evidence type="ECO:0000259" key="11">
    <source>
        <dbReference type="PROSITE" id="PS00907"/>
    </source>
</evidence>
<dbReference type="EMBL" id="VWNA01000001">
    <property type="protein sequence ID" value="MQT12881.1"/>
    <property type="molecule type" value="Genomic_DNA"/>
</dbReference>
<dbReference type="InterPro" id="IPR000257">
    <property type="entry name" value="Uroporphyrinogen_deCOase"/>
</dbReference>
<gene>
    <name evidence="7" type="primary">hemE</name>
    <name evidence="12" type="ORF">F0357_09520</name>
</gene>
<keyword evidence="5 7" id="KW-0456">Lyase</keyword>
<dbReference type="PROSITE" id="PS00907">
    <property type="entry name" value="UROD_2"/>
    <property type="match status" value="1"/>
</dbReference>
<feature type="binding site" evidence="7">
    <location>
        <position position="159"/>
    </location>
    <ligand>
        <name>substrate</name>
    </ligand>
</feature>
<keyword evidence="7" id="KW-0963">Cytoplasm</keyword>
<feature type="domain" description="Uroporphyrinogen decarboxylase (URO-D)" evidence="11">
    <location>
        <begin position="147"/>
        <end position="163"/>
    </location>
</feature>
<feature type="binding site" evidence="7">
    <location>
        <begin position="34"/>
        <end position="38"/>
    </location>
    <ligand>
        <name>substrate</name>
    </ligand>
</feature>
<comment type="pathway">
    <text evidence="1 7 8">Porphyrin-containing compound metabolism; protoporphyrin-IX biosynthesis; coproporphyrinogen-III from 5-aminolevulinate: step 4/4.</text>
</comment>
<dbReference type="Pfam" id="PF01208">
    <property type="entry name" value="URO-D"/>
    <property type="match status" value="1"/>
</dbReference>
<dbReference type="PANTHER" id="PTHR21091">
    <property type="entry name" value="METHYLTETRAHYDROFOLATE:HOMOCYSTEINE METHYLTRANSFERASE RELATED"/>
    <property type="match status" value="1"/>
</dbReference>
<dbReference type="CDD" id="cd00717">
    <property type="entry name" value="URO-D"/>
    <property type="match status" value="1"/>
</dbReference>
<dbReference type="Proteomes" id="UP000332515">
    <property type="component" value="Unassembled WGS sequence"/>
</dbReference>
<comment type="subcellular location">
    <subcellularLocation>
        <location evidence="7">Cytoplasm</location>
    </subcellularLocation>
</comment>
<dbReference type="HAMAP" id="MF_00218">
    <property type="entry name" value="URO_D"/>
    <property type="match status" value="1"/>
</dbReference>
<dbReference type="RefSeq" id="WP_153486558.1">
    <property type="nucleotide sequence ID" value="NZ_VWNA01000001.1"/>
</dbReference>
<comment type="caution">
    <text evidence="12">The sequence shown here is derived from an EMBL/GenBank/DDBJ whole genome shotgun (WGS) entry which is preliminary data.</text>
</comment>
<dbReference type="UniPathway" id="UPA00251">
    <property type="reaction ID" value="UER00321"/>
</dbReference>
<dbReference type="Gene3D" id="3.20.20.210">
    <property type="match status" value="1"/>
</dbReference>
<evidence type="ECO:0000313" key="13">
    <source>
        <dbReference type="Proteomes" id="UP000332515"/>
    </source>
</evidence>
<evidence type="ECO:0000256" key="1">
    <source>
        <dbReference type="ARBA" id="ARBA00004804"/>
    </source>
</evidence>
<evidence type="ECO:0000256" key="4">
    <source>
        <dbReference type="ARBA" id="ARBA00022793"/>
    </source>
</evidence>
<feature type="site" description="Transition state stabilizer" evidence="7">
    <location>
        <position position="84"/>
    </location>
</feature>
<dbReference type="SUPFAM" id="SSF51726">
    <property type="entry name" value="UROD/MetE-like"/>
    <property type="match status" value="1"/>
</dbReference>
<feature type="domain" description="Uroporphyrinogen decarboxylase (URO-D)" evidence="10">
    <location>
        <begin position="29"/>
        <end position="38"/>
    </location>
</feature>
<comment type="caution">
    <text evidence="7">Lacks conserved residue(s) required for the propagation of feature annotation.</text>
</comment>
<feature type="binding site" evidence="7">
    <location>
        <position position="329"/>
    </location>
    <ligand>
        <name>substrate</name>
    </ligand>
</feature>
<evidence type="ECO:0000256" key="6">
    <source>
        <dbReference type="ARBA" id="ARBA00023244"/>
    </source>
</evidence>
<evidence type="ECO:0000256" key="2">
    <source>
        <dbReference type="ARBA" id="ARBA00009935"/>
    </source>
</evidence>
<evidence type="ECO:0000256" key="5">
    <source>
        <dbReference type="ARBA" id="ARBA00023239"/>
    </source>
</evidence>
<dbReference type="PROSITE" id="PS00906">
    <property type="entry name" value="UROD_1"/>
    <property type="match status" value="1"/>
</dbReference>
<dbReference type="NCBIfam" id="TIGR01464">
    <property type="entry name" value="hemE"/>
    <property type="match status" value="1"/>
</dbReference>
<proteinExistence type="inferred from homology"/>